<dbReference type="Proteomes" id="UP000887575">
    <property type="component" value="Unassembled WGS sequence"/>
</dbReference>
<keyword evidence="4" id="KW-1185">Reference proteome</keyword>
<dbReference type="SUPFAM" id="SSF48371">
    <property type="entry name" value="ARM repeat"/>
    <property type="match status" value="1"/>
</dbReference>
<name>A0AAF3EQ31_9BILA</name>
<feature type="compositionally biased region" description="Polar residues" evidence="2">
    <location>
        <begin position="850"/>
        <end position="863"/>
    </location>
</feature>
<dbReference type="GO" id="GO:0003729">
    <property type="term" value="F:mRNA binding"/>
    <property type="evidence" value="ECO:0007669"/>
    <property type="project" value="TreeGrafter"/>
</dbReference>
<evidence type="ECO:0000313" key="4">
    <source>
        <dbReference type="Proteomes" id="UP000887575"/>
    </source>
</evidence>
<dbReference type="GO" id="GO:0016281">
    <property type="term" value="C:eukaryotic translation initiation factor 4F complex"/>
    <property type="evidence" value="ECO:0007669"/>
    <property type="project" value="TreeGrafter"/>
</dbReference>
<dbReference type="PANTHER" id="PTHR23253">
    <property type="entry name" value="EUKARYOTIC TRANSLATION INITIATION FACTOR 4 GAMMA"/>
    <property type="match status" value="1"/>
</dbReference>
<dbReference type="AlphaFoldDB" id="A0AAF3EQ31"/>
<feature type="domain" description="MIF4G" evidence="3">
    <location>
        <begin position="473"/>
        <end position="738"/>
    </location>
</feature>
<dbReference type="WBParaSite" id="MBELARI_LOCUS16185">
    <property type="protein sequence ID" value="MBELARI_LOCUS16185"/>
    <property type="gene ID" value="MBELARI_LOCUS16185"/>
</dbReference>
<accession>A0AAF3EQ31</accession>
<dbReference type="Pfam" id="PF02854">
    <property type="entry name" value="MIF4G"/>
    <property type="match status" value="1"/>
</dbReference>
<feature type="compositionally biased region" description="Polar residues" evidence="2">
    <location>
        <begin position="779"/>
        <end position="788"/>
    </location>
</feature>
<feature type="region of interest" description="Disordered" evidence="2">
    <location>
        <begin position="772"/>
        <end position="863"/>
    </location>
</feature>
<dbReference type="GO" id="GO:0003743">
    <property type="term" value="F:translation initiation factor activity"/>
    <property type="evidence" value="ECO:0007669"/>
    <property type="project" value="TreeGrafter"/>
</dbReference>
<organism evidence="4 5">
    <name type="scientific">Mesorhabditis belari</name>
    <dbReference type="NCBI Taxonomy" id="2138241"/>
    <lineage>
        <taxon>Eukaryota</taxon>
        <taxon>Metazoa</taxon>
        <taxon>Ecdysozoa</taxon>
        <taxon>Nematoda</taxon>
        <taxon>Chromadorea</taxon>
        <taxon>Rhabditida</taxon>
        <taxon>Rhabditina</taxon>
        <taxon>Rhabditomorpha</taxon>
        <taxon>Rhabditoidea</taxon>
        <taxon>Rhabditidae</taxon>
        <taxon>Mesorhabditinae</taxon>
        <taxon>Mesorhabditis</taxon>
    </lineage>
</organism>
<evidence type="ECO:0000259" key="3">
    <source>
        <dbReference type="SMART" id="SM00543"/>
    </source>
</evidence>
<sequence>MTSYGQATGNPARAGNNTGIQNAQYGMPQVPMTMGPTFPQQPHSYIGMIPSAPIQQYPQAHISNYYPMNPNYPPYPSQMHPQPNMVNRQGYYINPMMMQVHMQPIHHIAPATREKKPLLICDPKTKVAVDVCNSDVKVKDSKILPATNQTAGAYAEKKKQLQMRDIKNKPKGKPTEATVLEQTTENVSTARARISSAPEPAFVTEEGTTKSTNTPQMVDSLKERLENMAIAVTDCHEPDVSGATLLDTVGPLLELDVEKKNEAIVVPPATPEIEDDGAPMSEDILDVVDNLLTDDIDEQKENDEENIKEEAEEKIDEEAETKLFREAELIEEMRTLEEQAKQKVYSRKFLDLICTIEKEFKWTKCPLTEAEIKSLGLDRTNAPIRDNKRAPLGFNPNWMSNRSQKNYVGRGSMDSVIRSGNIQRGQHPRKPHIGRHSIEKQPVPLRRTENAWKADKKTKGSSEAEDAKKMQILKDVRALMNKVTPTTQKLLTQEFLSFEVSIDPAVLKDVIEIIFDKAVEEPKFCPMYSEICKAQVDLELSKKAGSIASPFRNAVLTRSQQTFETAKVEDDARKTRLEEIESETDDRKKSQLVLALQEYDAKIRRRRFGNITFIGQLFCQQLLSYKIVSSCITALLKDTAGKETYPSEIEEAIDCAVRLVESVGLKMEAESKRLAKQEQEQPKKEEKAPAWNQKVQPKKVAPIATFEQYMGHFEDLKKKVSPRIRFMILNLQELRNNSWQKRNAVDQGPKKIQELQADIKNEQIQTEAARARFERDQNRGSSHGSFSSDARKTIGSRGSLNTAWGNSNDRKLSTKATPPVNTGAAPQPKLLASLKNAPDDLARPRWGSKGANSGSSDSGRKISNAQCERKIRESEQLKIPPVKQNDEPINLSEEESQTANSIHSCIEEVRTGCVKIDACPEDFIATMKKKSISAQSFFKAFAVTALREKKEDLKLVGHILAFFLQSDELKSQMKDKSEAAKGIAEFCKYVIATEQYEERSDVWERLAEVIINAVHCDLPDFVGKRPLLEEFSLVFIEASKDPRSVSSQRPAFELLVVALKRMAEILKGFNEQDHATLISMAYEEMTFIRKLPVEQSEKLVAALKEQEIAEVGNLYALLTDKT</sequence>
<protein>
    <submittedName>
        <fullName evidence="5">MIF4G domain-containing protein</fullName>
    </submittedName>
</protein>
<keyword evidence="1" id="KW-0175">Coiled coil</keyword>
<feature type="region of interest" description="Disordered" evidence="2">
    <location>
        <begin position="673"/>
        <end position="694"/>
    </location>
</feature>
<feature type="coiled-coil region" evidence="1">
    <location>
        <begin position="293"/>
        <end position="328"/>
    </location>
</feature>
<evidence type="ECO:0000256" key="1">
    <source>
        <dbReference type="SAM" id="Coils"/>
    </source>
</evidence>
<reference evidence="5" key="1">
    <citation type="submission" date="2024-02" db="UniProtKB">
        <authorList>
            <consortium name="WormBaseParasite"/>
        </authorList>
    </citation>
    <scope>IDENTIFICATION</scope>
</reference>
<dbReference type="Gene3D" id="1.25.40.180">
    <property type="match status" value="1"/>
</dbReference>
<dbReference type="InterPro" id="IPR003890">
    <property type="entry name" value="MIF4G-like_typ-3"/>
</dbReference>
<feature type="compositionally biased region" description="Basic and acidic residues" evidence="2">
    <location>
        <begin position="673"/>
        <end position="688"/>
    </location>
</feature>
<proteinExistence type="predicted"/>
<evidence type="ECO:0000256" key="2">
    <source>
        <dbReference type="SAM" id="MobiDB-lite"/>
    </source>
</evidence>
<evidence type="ECO:0000313" key="5">
    <source>
        <dbReference type="WBParaSite" id="MBELARI_LOCUS16185"/>
    </source>
</evidence>
<feature type="compositionally biased region" description="Polar residues" evidence="2">
    <location>
        <begin position="796"/>
        <end position="807"/>
    </location>
</feature>
<feature type="region of interest" description="Disordered" evidence="2">
    <location>
        <begin position="1"/>
        <end position="24"/>
    </location>
</feature>
<dbReference type="SMART" id="SM00543">
    <property type="entry name" value="MIF4G"/>
    <property type="match status" value="1"/>
</dbReference>
<dbReference type="PANTHER" id="PTHR23253:SF78">
    <property type="entry name" value="EUKARYOTIC TRANSLATION INITIATION FACTOR 4G1, ISOFORM B-RELATED"/>
    <property type="match status" value="1"/>
</dbReference>
<dbReference type="InterPro" id="IPR016024">
    <property type="entry name" value="ARM-type_fold"/>
</dbReference>